<gene>
    <name evidence="1" type="ORF">CJ199_15675</name>
</gene>
<proteinExistence type="predicted"/>
<keyword evidence="1" id="KW-0378">Hydrolase</keyword>
<feature type="non-terminal residue" evidence="1">
    <location>
        <position position="41"/>
    </location>
</feature>
<comment type="caution">
    <text evidence="1">The sequence shown here is derived from an EMBL/GenBank/DDBJ whole genome shotgun (WGS) entry which is preliminary data.</text>
</comment>
<dbReference type="Proteomes" id="UP000235598">
    <property type="component" value="Unassembled WGS sequence"/>
</dbReference>
<evidence type="ECO:0000313" key="2">
    <source>
        <dbReference type="Proteomes" id="UP000235598"/>
    </source>
</evidence>
<dbReference type="AlphaFoldDB" id="A0A2N6VI77"/>
<accession>A0A2N6VI77</accession>
<name>A0A2N6VI77_9MICO</name>
<organism evidence="1 2">
    <name type="scientific">Brevibacterium paucivorans</name>
    <dbReference type="NCBI Taxonomy" id="170994"/>
    <lineage>
        <taxon>Bacteria</taxon>
        <taxon>Bacillati</taxon>
        <taxon>Actinomycetota</taxon>
        <taxon>Actinomycetes</taxon>
        <taxon>Micrococcales</taxon>
        <taxon>Brevibacteriaceae</taxon>
        <taxon>Brevibacterium</taxon>
    </lineage>
</organism>
<dbReference type="GO" id="GO:0016787">
    <property type="term" value="F:hydrolase activity"/>
    <property type="evidence" value="ECO:0007669"/>
    <property type="project" value="UniProtKB-KW"/>
</dbReference>
<protein>
    <submittedName>
        <fullName evidence="1">Metal-dependent hydrolase</fullName>
    </submittedName>
</protein>
<reference evidence="1 2" key="1">
    <citation type="submission" date="2017-09" db="EMBL/GenBank/DDBJ databases">
        <title>Bacterial strain isolated from the female urinary microbiota.</title>
        <authorList>
            <person name="Thomas-White K."/>
            <person name="Kumar N."/>
            <person name="Forster S."/>
            <person name="Putonti C."/>
            <person name="Lawley T."/>
            <person name="Wolfe A.J."/>
        </authorList>
    </citation>
    <scope>NUCLEOTIDE SEQUENCE [LARGE SCALE GENOMIC DNA]</scope>
    <source>
        <strain evidence="1 2">UMB1301</strain>
    </source>
</reference>
<dbReference type="EMBL" id="PNHK01000681">
    <property type="protein sequence ID" value="PMC98927.1"/>
    <property type="molecule type" value="Genomic_DNA"/>
</dbReference>
<sequence>MTAADVERMLRSGEMTVVRSARRKKTYSLQPTADGWKLAVP</sequence>
<evidence type="ECO:0000313" key="1">
    <source>
        <dbReference type="EMBL" id="PMC98927.1"/>
    </source>
</evidence>